<name>A0AAV7QRT1_PLEWA</name>
<sequence>MLRPAFDVTGWLRRRGPGRAGARRLDPRSELRRRRFLGGCGGPCGAVRGWWTLWGAASWLVAHFVRAGEADWWCGAELAELGLEAHWRCCLGSCRGSCQPGGAGLRRSTTLLGLDSPRRNWHLGLVVAGLGRRRVGPGLRETRRPEEACIGGGIAGWHWRPDCGLCCLGFGLLPFVLLM</sequence>
<keyword evidence="2" id="KW-1185">Reference proteome</keyword>
<dbReference type="AlphaFoldDB" id="A0AAV7QRT1"/>
<gene>
    <name evidence="1" type="ORF">NDU88_009528</name>
</gene>
<reference evidence="1" key="1">
    <citation type="journal article" date="2022" name="bioRxiv">
        <title>Sequencing and chromosome-scale assembly of the giantPleurodeles waltlgenome.</title>
        <authorList>
            <person name="Brown T."/>
            <person name="Elewa A."/>
            <person name="Iarovenko S."/>
            <person name="Subramanian E."/>
            <person name="Araus A.J."/>
            <person name="Petzold A."/>
            <person name="Susuki M."/>
            <person name="Suzuki K.-i.T."/>
            <person name="Hayashi T."/>
            <person name="Toyoda A."/>
            <person name="Oliveira C."/>
            <person name="Osipova E."/>
            <person name="Leigh N.D."/>
            <person name="Simon A."/>
            <person name="Yun M.H."/>
        </authorList>
    </citation>
    <scope>NUCLEOTIDE SEQUENCE</scope>
    <source>
        <strain evidence="1">20211129_DDA</strain>
        <tissue evidence="1">Liver</tissue>
    </source>
</reference>
<dbReference type="EMBL" id="JANPWB010000010">
    <property type="protein sequence ID" value="KAJ1143217.1"/>
    <property type="molecule type" value="Genomic_DNA"/>
</dbReference>
<accession>A0AAV7QRT1</accession>
<dbReference type="Proteomes" id="UP001066276">
    <property type="component" value="Chromosome 6"/>
</dbReference>
<evidence type="ECO:0000313" key="1">
    <source>
        <dbReference type="EMBL" id="KAJ1143217.1"/>
    </source>
</evidence>
<proteinExistence type="predicted"/>
<comment type="caution">
    <text evidence="1">The sequence shown here is derived from an EMBL/GenBank/DDBJ whole genome shotgun (WGS) entry which is preliminary data.</text>
</comment>
<protein>
    <submittedName>
        <fullName evidence="1">Uncharacterized protein</fullName>
    </submittedName>
</protein>
<organism evidence="1 2">
    <name type="scientific">Pleurodeles waltl</name>
    <name type="common">Iberian ribbed newt</name>
    <dbReference type="NCBI Taxonomy" id="8319"/>
    <lineage>
        <taxon>Eukaryota</taxon>
        <taxon>Metazoa</taxon>
        <taxon>Chordata</taxon>
        <taxon>Craniata</taxon>
        <taxon>Vertebrata</taxon>
        <taxon>Euteleostomi</taxon>
        <taxon>Amphibia</taxon>
        <taxon>Batrachia</taxon>
        <taxon>Caudata</taxon>
        <taxon>Salamandroidea</taxon>
        <taxon>Salamandridae</taxon>
        <taxon>Pleurodelinae</taxon>
        <taxon>Pleurodeles</taxon>
    </lineage>
</organism>
<evidence type="ECO:0000313" key="2">
    <source>
        <dbReference type="Proteomes" id="UP001066276"/>
    </source>
</evidence>